<dbReference type="InterPro" id="IPR006076">
    <property type="entry name" value="FAD-dep_OxRdtase"/>
</dbReference>
<dbReference type="GO" id="GO:0042147">
    <property type="term" value="P:retrograde transport, endosome to Golgi"/>
    <property type="evidence" value="ECO:0007669"/>
    <property type="project" value="TreeGrafter"/>
</dbReference>
<reference evidence="3" key="1">
    <citation type="journal article" date="2012" name="MBio">
        <title>Comparative genome analysis of Trichophyton rubrum and related dermatophytes reveals candidate genes involved in infection.</title>
        <authorList>
            <person name="Martinez D.A."/>
            <person name="Oliver B.G."/>
            <person name="Graeser Y."/>
            <person name="Goldberg J.M."/>
            <person name="Li W."/>
            <person name="Martinez-Rossi N.M."/>
            <person name="Monod M."/>
            <person name="Shelest E."/>
            <person name="Barton R.C."/>
            <person name="Birch E."/>
            <person name="Brakhage A.A."/>
            <person name="Chen Z."/>
            <person name="Gurr S.J."/>
            <person name="Heiman D."/>
            <person name="Heitman J."/>
            <person name="Kosti I."/>
            <person name="Rossi A."/>
            <person name="Saif S."/>
            <person name="Samalova M."/>
            <person name="Saunders C.W."/>
            <person name="Shea T."/>
            <person name="Summerbell R.C."/>
            <person name="Xu J."/>
            <person name="Young S."/>
            <person name="Zeng Q."/>
            <person name="Birren B.W."/>
            <person name="Cuomo C.A."/>
            <person name="White T.C."/>
        </authorList>
    </citation>
    <scope>NUCLEOTIDE SEQUENCE [LARGE SCALE GENOMIC DNA]</scope>
    <source>
        <strain evidence="3">ATCC MYA-4604 / CBS 118893</strain>
    </source>
</reference>
<dbReference type="SUPFAM" id="SSF51905">
    <property type="entry name" value="FAD/NAD(P)-binding domain"/>
    <property type="match status" value="1"/>
</dbReference>
<dbReference type="Proteomes" id="UP000002669">
    <property type="component" value="Unassembled WGS sequence"/>
</dbReference>
<dbReference type="Gene3D" id="3.30.9.10">
    <property type="entry name" value="D-Amino Acid Oxidase, subunit A, domain 2"/>
    <property type="match status" value="1"/>
</dbReference>
<dbReference type="OrthoDB" id="498204at2759"/>
<dbReference type="VEuPathDB" id="FungiDB:MGYG_08502"/>
<dbReference type="InterPro" id="IPR036188">
    <property type="entry name" value="FAD/NAD-bd_sf"/>
</dbReference>
<dbReference type="GO" id="GO:0005770">
    <property type="term" value="C:late endosome"/>
    <property type="evidence" value="ECO:0007669"/>
    <property type="project" value="TreeGrafter"/>
</dbReference>
<evidence type="ECO:0000259" key="1">
    <source>
        <dbReference type="Pfam" id="PF01266"/>
    </source>
</evidence>
<evidence type="ECO:0000313" key="3">
    <source>
        <dbReference type="Proteomes" id="UP000002669"/>
    </source>
</evidence>
<gene>
    <name evidence="2" type="ORF">MGYG_08502</name>
</gene>
<dbReference type="EMBL" id="DS989830">
    <property type="protein sequence ID" value="EFR05487.1"/>
    <property type="molecule type" value="Genomic_DNA"/>
</dbReference>
<feature type="domain" description="FAD dependent oxidoreductase" evidence="1">
    <location>
        <begin position="4"/>
        <end position="391"/>
    </location>
</feature>
<dbReference type="eggNOG" id="KOG2852">
    <property type="taxonomic scope" value="Eukaryota"/>
</dbReference>
<dbReference type="InParanoid" id="E4V5W2"/>
<proteinExistence type="predicted"/>
<dbReference type="STRING" id="535722.E4V5W2"/>
<dbReference type="Pfam" id="PF01266">
    <property type="entry name" value="DAO"/>
    <property type="match status" value="1"/>
</dbReference>
<dbReference type="GeneID" id="10024825"/>
<organism evidence="3">
    <name type="scientific">Arthroderma gypseum (strain ATCC MYA-4604 / CBS 118893)</name>
    <name type="common">Microsporum gypseum</name>
    <dbReference type="NCBI Taxonomy" id="535722"/>
    <lineage>
        <taxon>Eukaryota</taxon>
        <taxon>Fungi</taxon>
        <taxon>Dikarya</taxon>
        <taxon>Ascomycota</taxon>
        <taxon>Pezizomycotina</taxon>
        <taxon>Eurotiomycetes</taxon>
        <taxon>Eurotiomycetidae</taxon>
        <taxon>Onygenales</taxon>
        <taxon>Arthrodermataceae</taxon>
        <taxon>Nannizzia</taxon>
    </lineage>
</organism>
<dbReference type="OMA" id="GPWTPQV"/>
<keyword evidence="3" id="KW-1185">Reference proteome</keyword>
<protein>
    <recommendedName>
        <fullName evidence="1">FAD dependent oxidoreductase domain-containing protein</fullName>
    </recommendedName>
</protein>
<dbReference type="PANTHER" id="PTHR13847:SF185">
    <property type="entry name" value="FAD DEPENDENT OXIDOREDUCTASE SUPERFAMILY (AFU_ORTHOLOGUE AFUA_3G02360)"/>
    <property type="match status" value="1"/>
</dbReference>
<dbReference type="HOGENOM" id="CLU_007884_14_1_1"/>
<name>E4V5W2_ARTGP</name>
<evidence type="ECO:0000313" key="2">
    <source>
        <dbReference type="EMBL" id="EFR05487.1"/>
    </source>
</evidence>
<dbReference type="PANTHER" id="PTHR13847">
    <property type="entry name" value="SARCOSINE DEHYDROGENASE-RELATED"/>
    <property type="match status" value="1"/>
</dbReference>
<dbReference type="GO" id="GO:0005829">
    <property type="term" value="C:cytosol"/>
    <property type="evidence" value="ECO:0007669"/>
    <property type="project" value="GOC"/>
</dbReference>
<dbReference type="RefSeq" id="XP_003169594.1">
    <property type="nucleotide sequence ID" value="XM_003169546.1"/>
</dbReference>
<dbReference type="Gene3D" id="3.50.50.60">
    <property type="entry name" value="FAD/NAD(P)-binding domain"/>
    <property type="match status" value="1"/>
</dbReference>
<sequence>MSTVIIGGGIIGVSIAYFLSDPEIQRNHPGEIHIVDSSGELFSCASGYAAGFIARDWYAPELEQLGELSFGLHQQLAAEHDGAAKWGYMPSIALSLQVEDKVDDASMADEQDPSPTWLTRQKGGTVERISNKDSVAQVDPLHLCKFMLARCIERGVQVHNPARAISTTKDSSLGVISAVVIEDTRTHAKRSLPCTNIVFAAGPWTPRAFSSLFPLSRAHIPVLSLSGYSLVFRSPRHTLSQEQEVYGGKSHAVFTTHPQSCGFSPEVFSRTNAEIYLAGLNGLDIPLPEVATDAHSLMTKDKLARVREAARILMGRPQADQGGENVDDLEVVREALCFRPYIESGLPIVARLRDAITGDAGRVSGGLFMATGHGPWGISLSLGTGKVMAEMISGMKPSADVSGLGFEADVTRSKL</sequence>
<accession>E4V5W2</accession>
<dbReference type="AlphaFoldDB" id="E4V5W2"/>